<protein>
    <recommendedName>
        <fullName evidence="2">LysM domain-containing protein</fullName>
    </recommendedName>
</protein>
<comment type="caution">
    <text evidence="3">The sequence shown here is derived from an EMBL/GenBank/DDBJ whole genome shotgun (WGS) entry which is preliminary data.</text>
</comment>
<dbReference type="HOGENOM" id="CLU_009520_1_0_12"/>
<dbReference type="InterPro" id="IPR036779">
    <property type="entry name" value="LysM_dom_sf"/>
</dbReference>
<dbReference type="OrthoDB" id="9815002at2"/>
<feature type="signal peptide" evidence="1">
    <location>
        <begin position="1"/>
        <end position="34"/>
    </location>
</feature>
<dbReference type="Gene3D" id="3.10.350.10">
    <property type="entry name" value="LysM domain"/>
    <property type="match status" value="1"/>
</dbReference>
<evidence type="ECO:0000313" key="4">
    <source>
        <dbReference type="Proteomes" id="UP000014541"/>
    </source>
</evidence>
<accession>S3JZB4</accession>
<dbReference type="AlphaFoldDB" id="S3JZB4"/>
<dbReference type="CDD" id="cd16894">
    <property type="entry name" value="MltD-like"/>
    <property type="match status" value="1"/>
</dbReference>
<dbReference type="EMBL" id="ATFF01000006">
    <property type="protein sequence ID" value="EPF30565.1"/>
    <property type="molecule type" value="Genomic_DNA"/>
</dbReference>
<dbReference type="SUPFAM" id="SSF53955">
    <property type="entry name" value="Lysozyme-like"/>
    <property type="match status" value="1"/>
</dbReference>
<dbReference type="eggNOG" id="COG1388">
    <property type="taxonomic scope" value="Bacteria"/>
</dbReference>
<feature type="domain" description="LysM" evidence="2">
    <location>
        <begin position="343"/>
        <end position="387"/>
    </location>
</feature>
<name>S3JZB4_TREMA</name>
<keyword evidence="1" id="KW-0732">Signal</keyword>
<dbReference type="Pfam" id="PF01476">
    <property type="entry name" value="LysM"/>
    <property type="match status" value="1"/>
</dbReference>
<evidence type="ECO:0000259" key="2">
    <source>
        <dbReference type="PROSITE" id="PS51782"/>
    </source>
</evidence>
<reference evidence="3 4" key="1">
    <citation type="submission" date="2013-04" db="EMBL/GenBank/DDBJ databases">
        <title>The Genome Sequence of Treponema maltophilum ATCC 51939.</title>
        <authorList>
            <consortium name="The Broad Institute Genomics Platform"/>
            <person name="Earl A."/>
            <person name="Ward D."/>
            <person name="Feldgarden M."/>
            <person name="Gevers D."/>
            <person name="Leonetti C."/>
            <person name="Blanton J.M."/>
            <person name="Dewhirst F.E."/>
            <person name="Izard J."/>
            <person name="Walker B."/>
            <person name="Young S."/>
            <person name="Zeng Q."/>
            <person name="Gargeya S."/>
            <person name="Fitzgerald M."/>
            <person name="Haas B."/>
            <person name="Abouelleil A."/>
            <person name="Allen A.W."/>
            <person name="Alvarado L."/>
            <person name="Arachchi H.M."/>
            <person name="Berlin A.M."/>
            <person name="Chapman S.B."/>
            <person name="Gainer-Dewar J."/>
            <person name="Goldberg J."/>
            <person name="Griggs A."/>
            <person name="Gujja S."/>
            <person name="Hansen M."/>
            <person name="Howarth C."/>
            <person name="Imamovic A."/>
            <person name="Ireland A."/>
            <person name="Larimer J."/>
            <person name="McCowan C."/>
            <person name="Murphy C."/>
            <person name="Pearson M."/>
            <person name="Poon T.W."/>
            <person name="Priest M."/>
            <person name="Roberts A."/>
            <person name="Saif S."/>
            <person name="Shea T."/>
            <person name="Sisk P."/>
            <person name="Sykes S."/>
            <person name="Wortman J."/>
            <person name="Nusbaum C."/>
            <person name="Birren B."/>
        </authorList>
    </citation>
    <scope>NUCLEOTIDE SEQUENCE [LARGE SCALE GENOMIC DNA]</scope>
    <source>
        <strain evidence="3 4">ATCC 51939</strain>
    </source>
</reference>
<feature type="chain" id="PRO_5004522649" description="LysM domain-containing protein" evidence="1">
    <location>
        <begin position="35"/>
        <end position="391"/>
    </location>
</feature>
<dbReference type="SUPFAM" id="SSF54106">
    <property type="entry name" value="LysM domain"/>
    <property type="match status" value="1"/>
</dbReference>
<dbReference type="PATRIC" id="fig|1125699.3.peg.899"/>
<proteinExistence type="predicted"/>
<dbReference type="InterPro" id="IPR018392">
    <property type="entry name" value="LysM"/>
</dbReference>
<dbReference type="Proteomes" id="UP000014541">
    <property type="component" value="Unassembled WGS sequence"/>
</dbReference>
<keyword evidence="4" id="KW-1185">Reference proteome</keyword>
<dbReference type="InterPro" id="IPR008258">
    <property type="entry name" value="Transglycosylase_SLT_dom_1"/>
</dbReference>
<dbReference type="InterPro" id="IPR023346">
    <property type="entry name" value="Lysozyme-like_dom_sf"/>
</dbReference>
<dbReference type="Gene3D" id="1.10.530.10">
    <property type="match status" value="1"/>
</dbReference>
<dbReference type="STRING" id="1125699.HMPREF9194_00882"/>
<organism evidence="3 4">
    <name type="scientific">Treponema maltophilum ATCC 51939</name>
    <dbReference type="NCBI Taxonomy" id="1125699"/>
    <lineage>
        <taxon>Bacteria</taxon>
        <taxon>Pseudomonadati</taxon>
        <taxon>Spirochaetota</taxon>
        <taxon>Spirochaetia</taxon>
        <taxon>Spirochaetales</taxon>
        <taxon>Treponemataceae</taxon>
        <taxon>Treponema</taxon>
    </lineage>
</organism>
<dbReference type="PROSITE" id="PS51782">
    <property type="entry name" value="LYSM"/>
    <property type="match status" value="1"/>
</dbReference>
<gene>
    <name evidence="3" type="ORF">HMPREF9194_00882</name>
</gene>
<evidence type="ECO:0000256" key="1">
    <source>
        <dbReference type="SAM" id="SignalP"/>
    </source>
</evidence>
<evidence type="ECO:0000313" key="3">
    <source>
        <dbReference type="EMBL" id="EPF30565.1"/>
    </source>
</evidence>
<dbReference type="Pfam" id="PF01464">
    <property type="entry name" value="SLT"/>
    <property type="match status" value="1"/>
</dbReference>
<dbReference type="CDD" id="cd00118">
    <property type="entry name" value="LysM"/>
    <property type="match status" value="1"/>
</dbReference>
<dbReference type="SMART" id="SM00257">
    <property type="entry name" value="LysM"/>
    <property type="match status" value="1"/>
</dbReference>
<dbReference type="eggNOG" id="COG0741">
    <property type="taxonomic scope" value="Bacteria"/>
</dbReference>
<sequence>MGGHLLRGKTVKKTLFAAALRLFAAAALFFPCGAQSIGAAAVASVQDVSVQDVPTQTEIPALPTPPAVGAEKRPVYVPLDIPYSDHKLIAKYRKDFLSDYSRKWLAAVMQNAATYRPYIRKKLAEYGLPQCLEFLPVIESGYNTHARSKSGAVGLWQFMENSIHGLLEKNDWLDERKDPWFSTDAALRKLKANYDFFSNWELALGAYNMGLGAMNRAVQKAGKKDFWYLADKGLLRGETKAYVPKFLAIADLITNAEYYGLELPSYNSDAALAFSECLLPRQINLEILAEDTGIEYEIYKFLNPSLKYPITPPVDAYRLRIPHNCDELVLNALTNQQTLAFTHTYTVKQGDTLWALSRKFGVSVEMLCKINKRSQNAILSIGTVLFVPILK</sequence>